<proteinExistence type="predicted"/>
<feature type="domain" description="RRM" evidence="5">
    <location>
        <begin position="168"/>
        <end position="249"/>
    </location>
</feature>
<dbReference type="InterPro" id="IPR008942">
    <property type="entry name" value="ENTH_VHS"/>
</dbReference>
<evidence type="ECO:0000256" key="2">
    <source>
        <dbReference type="PROSITE-ProRule" id="PRU00176"/>
    </source>
</evidence>
<dbReference type="InterPro" id="IPR012677">
    <property type="entry name" value="Nucleotide-bd_a/b_plait_sf"/>
</dbReference>
<dbReference type="InterPro" id="IPR051485">
    <property type="entry name" value="SR-CTD_assoc_factor"/>
</dbReference>
<protein>
    <recommendedName>
        <fullName evidence="10">U2 snRNP-associated SURP motif-containing protein</fullName>
    </recommendedName>
</protein>
<gene>
    <name evidence="8" type="ORF">PFMC_04984</name>
</gene>
<dbReference type="PROSITE" id="PS50128">
    <property type="entry name" value="SURP"/>
    <property type="match status" value="1"/>
</dbReference>
<keyword evidence="1 2" id="KW-0694">RNA-binding</keyword>
<evidence type="ECO:0008006" key="10">
    <source>
        <dbReference type="Google" id="ProtNLM"/>
    </source>
</evidence>
<dbReference type="SMART" id="SM00360">
    <property type="entry name" value="RRM"/>
    <property type="match status" value="1"/>
</dbReference>
<feature type="domain" description="SURP motif" evidence="6">
    <location>
        <begin position="294"/>
        <end position="336"/>
    </location>
</feature>
<evidence type="ECO:0000313" key="9">
    <source>
        <dbReference type="Proteomes" id="UP000030694"/>
    </source>
</evidence>
<dbReference type="SMART" id="SM00582">
    <property type="entry name" value="RPR"/>
    <property type="match status" value="1"/>
</dbReference>
<dbReference type="InterPro" id="IPR006569">
    <property type="entry name" value="CID_dom"/>
</dbReference>
<dbReference type="SMR" id="A0A024X1N2"/>
<evidence type="ECO:0000256" key="1">
    <source>
        <dbReference type="ARBA" id="ARBA00022884"/>
    </source>
</evidence>
<dbReference type="Gene3D" id="1.10.10.790">
    <property type="entry name" value="Surp module"/>
    <property type="match status" value="1"/>
</dbReference>
<dbReference type="PROSITE" id="PS50102">
    <property type="entry name" value="RRM"/>
    <property type="match status" value="1"/>
</dbReference>
<evidence type="ECO:0000259" key="7">
    <source>
        <dbReference type="PROSITE" id="PS51391"/>
    </source>
</evidence>
<dbReference type="GO" id="GO:0006396">
    <property type="term" value="P:RNA processing"/>
    <property type="evidence" value="ECO:0007669"/>
    <property type="project" value="InterPro"/>
</dbReference>
<organism evidence="8 9">
    <name type="scientific">Plasmodium falciparum (isolate Camp / Malaysia)</name>
    <dbReference type="NCBI Taxonomy" id="5835"/>
    <lineage>
        <taxon>Eukaryota</taxon>
        <taxon>Sar</taxon>
        <taxon>Alveolata</taxon>
        <taxon>Apicomplexa</taxon>
        <taxon>Aconoidasida</taxon>
        <taxon>Haemosporida</taxon>
        <taxon>Plasmodiidae</taxon>
        <taxon>Plasmodium</taxon>
        <taxon>Plasmodium (Laverania)</taxon>
    </lineage>
</organism>
<evidence type="ECO:0000256" key="3">
    <source>
        <dbReference type="SAM" id="Coils"/>
    </source>
</evidence>
<sequence>MYIQLNRNKKKKKQFEDDKLNEEETAKIYAEYVRTFEGGNDLDNRHKFVKGKSLNPSSKFETPFVEEKFHGEKDTNNQHKIENKIEEKKNIEETTENKNNTVGKVKEIDSFLEEIKLKQKILDERKSLKEKSQLAKSEEEKIKINKKITEIEQNENLLSYIPRKEKIANLYLGNLSPEVTEEYLCQKFGKFGKVNSVKIMYPRKDEDKKKARISGFVCFENIEDAENAKDALDGVEMCGNIIRIGWSKAIPKFGYNTKNEISNYNMDKYNTYNNVNVNKKVIIIIPDDKKTKRIIDLLAKYVTEEGYSFEETIKEKEKDNPIFHFLFESSDLFYYYKWRVFSFAQGDSYKNWRTDPFHIFSNGYLYVPPAIEKKNKGLLIKRKRGRNKRRHIDEKKKNKLINILSTLNKKRVSICRAMIFCTRHSDYSLDIIKIISNFLTDVKYDLLKKINLIYLLSDILYNCSNEFFSSWSYRKHIEDELPRIFYFLRKHIKKVDSKIKGKLFIDSLINIFNMWNCWAIYNSVFVNGLLCLLCNMKINYIDVNKSEEENDEENIDGHKIQYYDDIKRYPLSLRRNAYMYFKKNDDEINKLCLQRGLYYNEHFTKQKKIKYLLLYDNFCTNNNKIFLNSYVFQGDNNKNVTSHGESRDIQNKC</sequence>
<dbReference type="OMA" id="MIFCTRH"/>
<reference evidence="8 9" key="1">
    <citation type="submission" date="2013-02" db="EMBL/GenBank/DDBJ databases">
        <title>The Genome Annotation of Plasmodium falciparum CAMP/Malaysia.</title>
        <authorList>
            <consortium name="The Broad Institute Genome Sequencing Platform"/>
            <consortium name="The Broad Institute Genome Sequencing Center for Infectious Disease"/>
            <person name="Neafsey D."/>
            <person name="Hoffman S."/>
            <person name="Volkman S."/>
            <person name="Rosenthal P."/>
            <person name="Walker B."/>
            <person name="Young S.K."/>
            <person name="Zeng Q."/>
            <person name="Gargeya S."/>
            <person name="Fitzgerald M."/>
            <person name="Haas B."/>
            <person name="Abouelleil A."/>
            <person name="Allen A.W."/>
            <person name="Alvarado L."/>
            <person name="Arachchi H.M."/>
            <person name="Berlin A.M."/>
            <person name="Chapman S.B."/>
            <person name="Gainer-Dewar J."/>
            <person name="Goldberg J."/>
            <person name="Griggs A."/>
            <person name="Gujja S."/>
            <person name="Hansen M."/>
            <person name="Howarth C."/>
            <person name="Imamovic A."/>
            <person name="Ireland A."/>
            <person name="Larimer J."/>
            <person name="McCowan C."/>
            <person name="Murphy C."/>
            <person name="Pearson M."/>
            <person name="Poon T.W."/>
            <person name="Priest M."/>
            <person name="Roberts A."/>
            <person name="Saif S."/>
            <person name="Shea T."/>
            <person name="Sisk P."/>
            <person name="Sykes S."/>
            <person name="Wortman J."/>
            <person name="Nusbaum C."/>
            <person name="Birren B."/>
        </authorList>
    </citation>
    <scope>NUCLEOTIDE SEQUENCE [LARGE SCALE GENOMIC DNA]</scope>
    <source>
        <strain evidence="8 9">CAMP/Malaysia</strain>
    </source>
</reference>
<name>A0A024X1N2_PLAFC</name>
<feature type="coiled-coil region" evidence="3">
    <location>
        <begin position="81"/>
        <end position="154"/>
    </location>
</feature>
<dbReference type="AlphaFoldDB" id="A0A024X1N2"/>
<evidence type="ECO:0000259" key="6">
    <source>
        <dbReference type="PROSITE" id="PS50128"/>
    </source>
</evidence>
<dbReference type="Pfam" id="PF00076">
    <property type="entry name" value="RRM_1"/>
    <property type="match status" value="1"/>
</dbReference>
<dbReference type="PANTHER" id="PTHR23140:SF0">
    <property type="entry name" value="U2 SNRNP-ASSOCIATED SURP MOTIF-CONTAINING PROTEIN"/>
    <property type="match status" value="1"/>
</dbReference>
<dbReference type="Pfam" id="PF04818">
    <property type="entry name" value="CID"/>
    <property type="match status" value="1"/>
</dbReference>
<dbReference type="OrthoDB" id="377209at2759"/>
<dbReference type="GO" id="GO:0003723">
    <property type="term" value="F:RNA binding"/>
    <property type="evidence" value="ECO:0007669"/>
    <property type="project" value="UniProtKB-UniRule"/>
</dbReference>
<dbReference type="Gene3D" id="1.25.40.90">
    <property type="match status" value="1"/>
</dbReference>
<dbReference type="GO" id="GO:0005634">
    <property type="term" value="C:nucleus"/>
    <property type="evidence" value="ECO:0007669"/>
    <property type="project" value="TreeGrafter"/>
</dbReference>
<feature type="region of interest" description="Disordered" evidence="4">
    <location>
        <begin position="1"/>
        <end position="20"/>
    </location>
</feature>
<dbReference type="SMART" id="SM00361">
    <property type="entry name" value="RRM_1"/>
    <property type="match status" value="1"/>
</dbReference>
<dbReference type="Proteomes" id="UP000030694">
    <property type="component" value="Unassembled WGS sequence"/>
</dbReference>
<evidence type="ECO:0000259" key="5">
    <source>
        <dbReference type="PROSITE" id="PS50102"/>
    </source>
</evidence>
<reference evidence="8 9" key="2">
    <citation type="submission" date="2013-02" db="EMBL/GenBank/DDBJ databases">
        <title>The Genome Sequence of Plasmodium falciparum CAMP/Malaysia.</title>
        <authorList>
            <consortium name="The Broad Institute Genome Sequencing Platform"/>
            <consortium name="The Broad Institute Genome Sequencing Center for Infectious Disease"/>
            <person name="Neafsey D."/>
            <person name="Cheeseman I."/>
            <person name="Volkman S."/>
            <person name="Adams J."/>
            <person name="Walker B."/>
            <person name="Young S.K."/>
            <person name="Zeng Q."/>
            <person name="Gargeya S."/>
            <person name="Fitzgerald M."/>
            <person name="Haas B."/>
            <person name="Abouelleil A."/>
            <person name="Alvarado L."/>
            <person name="Arachchi H.M."/>
            <person name="Berlin A.M."/>
            <person name="Chapman S.B."/>
            <person name="Dewar J."/>
            <person name="Goldberg J."/>
            <person name="Griggs A."/>
            <person name="Gujja S."/>
            <person name="Hansen M."/>
            <person name="Howarth C."/>
            <person name="Imamovic A."/>
            <person name="Larimer J."/>
            <person name="McCowan C."/>
            <person name="Murphy C."/>
            <person name="Neiman D."/>
            <person name="Pearson M."/>
            <person name="Priest M."/>
            <person name="Roberts A."/>
            <person name="Saif S."/>
            <person name="Shea T."/>
            <person name="Sisk P."/>
            <person name="Sykes S."/>
            <person name="Wortman J."/>
            <person name="Nusbaum C."/>
            <person name="Birren B."/>
        </authorList>
    </citation>
    <scope>NUCLEOTIDE SEQUENCE [LARGE SCALE GENOMIC DNA]</scope>
    <source>
        <strain evidence="8 9">CAMP/Malaysia</strain>
    </source>
</reference>
<dbReference type="PROSITE" id="PS51391">
    <property type="entry name" value="CID"/>
    <property type="match status" value="1"/>
</dbReference>
<dbReference type="SMART" id="SM00648">
    <property type="entry name" value="SWAP"/>
    <property type="match status" value="1"/>
</dbReference>
<dbReference type="SUPFAM" id="SSF109905">
    <property type="entry name" value="Surp module (SWAP domain)"/>
    <property type="match status" value="1"/>
</dbReference>
<dbReference type="Gene3D" id="3.30.70.330">
    <property type="match status" value="1"/>
</dbReference>
<feature type="domain" description="CID" evidence="7">
    <location>
        <begin position="392"/>
        <end position="537"/>
    </location>
</feature>
<dbReference type="SUPFAM" id="SSF54928">
    <property type="entry name" value="RNA-binding domain, RBD"/>
    <property type="match status" value="1"/>
</dbReference>
<evidence type="ECO:0000313" key="8">
    <source>
        <dbReference type="EMBL" id="ETW59103.1"/>
    </source>
</evidence>
<dbReference type="InterPro" id="IPR000504">
    <property type="entry name" value="RRM_dom"/>
</dbReference>
<dbReference type="InterPro" id="IPR000061">
    <property type="entry name" value="Surp"/>
</dbReference>
<dbReference type="InterPro" id="IPR035967">
    <property type="entry name" value="SWAP/Surp_sf"/>
</dbReference>
<keyword evidence="3" id="KW-0175">Coiled coil</keyword>
<dbReference type="Pfam" id="PF01805">
    <property type="entry name" value="Surp"/>
    <property type="match status" value="1"/>
</dbReference>
<dbReference type="InterPro" id="IPR035979">
    <property type="entry name" value="RBD_domain_sf"/>
</dbReference>
<evidence type="ECO:0000256" key="4">
    <source>
        <dbReference type="SAM" id="MobiDB-lite"/>
    </source>
</evidence>
<dbReference type="PANTHER" id="PTHR23140">
    <property type="entry name" value="RNA PROCESSING PROTEIN LD23810P"/>
    <property type="match status" value="1"/>
</dbReference>
<dbReference type="InterPro" id="IPR003954">
    <property type="entry name" value="RRM_euk-type"/>
</dbReference>
<dbReference type="EMBL" id="KI927553">
    <property type="protein sequence ID" value="ETW59103.1"/>
    <property type="molecule type" value="Genomic_DNA"/>
</dbReference>
<accession>A0A024X1N2</accession>